<reference evidence="2" key="1">
    <citation type="submission" date="2012-02" db="EMBL/GenBank/DDBJ databases">
        <title>Improved High-Quality Draft Sequence of Rhizobium leguminosarum bv. trifolii WSM597.</title>
        <authorList>
            <consortium name="US DOE Joint Genome Institute"/>
            <person name="Lucas S."/>
            <person name="Han J."/>
            <person name="Lapidus A."/>
            <person name="Cheng J.-F."/>
            <person name="Goodwin L."/>
            <person name="Pitluck S."/>
            <person name="Peters L."/>
            <person name="Ovchinnikova G."/>
            <person name="Held B."/>
            <person name="Detter J.C."/>
            <person name="Han C."/>
            <person name="Tapia R."/>
            <person name="Land M."/>
            <person name="Hauser L."/>
            <person name="Kyrpides N."/>
            <person name="Ivanova N."/>
            <person name="Pagani I."/>
            <person name="Brau L."/>
            <person name="Yates R."/>
            <person name="O'Hara G."/>
            <person name="Rui T."/>
            <person name="Howieson J."/>
            <person name="Reeve W."/>
            <person name="Woyke T."/>
        </authorList>
    </citation>
    <scope>NUCLEOTIDE SEQUENCE [LARGE SCALE GENOMIC DNA]</scope>
    <source>
        <strain evidence="2">WSM597</strain>
    </source>
</reference>
<sequence length="490" mass="54660">MDASSYIAHRKSALGLEDWFLEMIPKDGDKGTDARRLPPFLQRQVHRLGIRGTPREILQQLIQRIDVVDDAMSELLERFPPPLRSVLKPSSELAYGTVNDANFNGEVKRVYQGTGLAVLISYGSYMALYYFGAMQAFCASEQFQTTVSEGGREAFEVRDRRISQSFRRLRIHNARRSCCSKYEAAIPSELLLMAATYKDIGVVDPPTIMREMHLPLPPDPRHLGHPLEAGSHLAHFGQRFLLLHECGHIVNGHLQQTGKNGPQLELEADQWAFEWTVRLSPGPTAAVAALVGAWLALGTAAAIERLDPRQVDTHPDGESRIARLLSFIASTELLSDDARQLASALVSEAQERDIDYQAKVKLLRIDLENLPLTSDTLGRFLDLCVIEGRPQDFKDQFPRWVLLGVPDKLCESLARIRIACERDPQNKSARGKLDLIIWAFDAAKRASSPRIYELLDKAYQNQVGQLLALGNIRYGAASGLSPFGGLQTRS</sequence>
<proteinExistence type="predicted"/>
<dbReference type="HOGENOM" id="CLU_579603_0_0_5"/>
<accession>J0HCT8</accession>
<dbReference type="RefSeq" id="WP_003585888.1">
    <property type="nucleotide sequence ID" value="NZ_JH719381.1"/>
</dbReference>
<evidence type="ECO:0000313" key="1">
    <source>
        <dbReference type="EMBL" id="EJB02266.1"/>
    </source>
</evidence>
<dbReference type="OrthoDB" id="8247269at2"/>
<name>J0HCT8_RHILT</name>
<protein>
    <submittedName>
        <fullName evidence="2">Peptidase U49</fullName>
    </submittedName>
</protein>
<organism evidence="2">
    <name type="scientific">Rhizobium leguminosarum bv. trifolii WSM597</name>
    <dbReference type="NCBI Taxonomy" id="754764"/>
    <lineage>
        <taxon>Bacteria</taxon>
        <taxon>Pseudomonadati</taxon>
        <taxon>Pseudomonadota</taxon>
        <taxon>Alphaproteobacteria</taxon>
        <taxon>Hyphomicrobiales</taxon>
        <taxon>Rhizobiaceae</taxon>
        <taxon>Rhizobium/Agrobacterium group</taxon>
        <taxon>Rhizobium</taxon>
    </lineage>
</organism>
<gene>
    <name evidence="1" type="ORF">Rleg9DRAFT_1054</name>
    <name evidence="2" type="ORF">Rleg9DRAFT_7294</name>
</gene>
<dbReference type="AlphaFoldDB" id="J0HCT8"/>
<evidence type="ECO:0000313" key="2">
    <source>
        <dbReference type="EMBL" id="EJB08253.1"/>
    </source>
</evidence>
<dbReference type="EMBL" id="JH719381">
    <property type="protein sequence ID" value="EJB02266.1"/>
    <property type="molecule type" value="Genomic_DNA"/>
</dbReference>
<dbReference type="Proteomes" id="UP000005092">
    <property type="component" value="Unassembled WGS sequence"/>
</dbReference>
<dbReference type="EMBL" id="JH719381">
    <property type="protein sequence ID" value="EJB08253.1"/>
    <property type="molecule type" value="Genomic_DNA"/>
</dbReference>